<keyword evidence="1" id="KW-0732">Signal</keyword>
<feature type="chain" id="PRO_5012726453" evidence="1">
    <location>
        <begin position="21"/>
        <end position="421"/>
    </location>
</feature>
<dbReference type="OrthoDB" id="7028389at2"/>
<protein>
    <submittedName>
        <fullName evidence="3">FecR family protein</fullName>
    </submittedName>
</protein>
<dbReference type="STRING" id="364032.SAMN05443662_1565"/>
<evidence type="ECO:0000259" key="2">
    <source>
        <dbReference type="Pfam" id="PF04773"/>
    </source>
</evidence>
<dbReference type="PANTHER" id="PTHR38731:SF3">
    <property type="entry name" value="BLL6125 PROTEIN"/>
    <property type="match status" value="1"/>
</dbReference>
<feature type="domain" description="FecR protein" evidence="2">
    <location>
        <begin position="59"/>
        <end position="157"/>
    </location>
</feature>
<sequence length="421" mass="44749">MRGWWIGCCMVLLLATRAWAADEVVGRVQLLIGQAVQAKTAAGTESVLHQGDAILEGMVLSTAAGTVAHLSMSDGAYISLRPDSTLQIQCYRAEPRPCIRLNLIRGEMRERTGAIGQAHKSRFRLNTPVAAVGIRGTDFVTRAYRNETLIRVIQGEVVAAPLGGACTAGGLGPCNTPLAASLAAGDHAILQVRRGEAARRILVSSERASLAHPPVHHNDDLTLADLSQNPERVAYFLAQHGLSPADGSGAGNGDDSLARYGDMVFATWTTAADGISLPYAQAQQQREVTVGNAEGALWRAQGPYRPPQGTVKFSLSKSEARVTTLAGRQVSALISHPQLQVDFVSSSMQTRFQAQRHDNGELTTVSASVPVSSVSGIFVGKTDAGGSIAGALSHDGRQAGYFVQQPWGQDRLDAKLLWQGR</sequence>
<dbReference type="PANTHER" id="PTHR38731">
    <property type="entry name" value="LIPL45-RELATED LIPOPROTEIN-RELATED"/>
    <property type="match status" value="1"/>
</dbReference>
<dbReference type="AlphaFoldDB" id="A0A1N6H5C5"/>
<name>A0A1N6H5C5_9GAMM</name>
<organism evidence="3 4">
    <name type="scientific">Sulfurivirga caldicuralii</name>
    <dbReference type="NCBI Taxonomy" id="364032"/>
    <lineage>
        <taxon>Bacteria</taxon>
        <taxon>Pseudomonadati</taxon>
        <taxon>Pseudomonadota</taxon>
        <taxon>Gammaproteobacteria</taxon>
        <taxon>Thiotrichales</taxon>
        <taxon>Piscirickettsiaceae</taxon>
        <taxon>Sulfurivirga</taxon>
    </lineage>
</organism>
<dbReference type="RefSeq" id="WP_159432279.1">
    <property type="nucleotide sequence ID" value="NZ_FSRE01000004.1"/>
</dbReference>
<gene>
    <name evidence="3" type="ORF">SAMN05443662_1565</name>
</gene>
<reference evidence="4" key="1">
    <citation type="submission" date="2016-11" db="EMBL/GenBank/DDBJ databases">
        <authorList>
            <person name="Varghese N."/>
            <person name="Submissions S."/>
        </authorList>
    </citation>
    <scope>NUCLEOTIDE SEQUENCE [LARGE SCALE GENOMIC DNA]</scope>
    <source>
        <strain evidence="4">DSM 17737</strain>
    </source>
</reference>
<dbReference type="EMBL" id="FSRE01000004">
    <property type="protein sequence ID" value="SIO14953.1"/>
    <property type="molecule type" value="Genomic_DNA"/>
</dbReference>
<dbReference type="Proteomes" id="UP000198461">
    <property type="component" value="Unassembled WGS sequence"/>
</dbReference>
<dbReference type="Gene3D" id="2.60.120.1440">
    <property type="match status" value="1"/>
</dbReference>
<evidence type="ECO:0000256" key="1">
    <source>
        <dbReference type="SAM" id="SignalP"/>
    </source>
</evidence>
<dbReference type="InterPro" id="IPR006860">
    <property type="entry name" value="FecR"/>
</dbReference>
<accession>A0A1N6H5C5</accession>
<keyword evidence="4" id="KW-1185">Reference proteome</keyword>
<evidence type="ECO:0000313" key="3">
    <source>
        <dbReference type="EMBL" id="SIO14953.1"/>
    </source>
</evidence>
<feature type="signal peptide" evidence="1">
    <location>
        <begin position="1"/>
        <end position="20"/>
    </location>
</feature>
<proteinExistence type="predicted"/>
<evidence type="ECO:0000313" key="4">
    <source>
        <dbReference type="Proteomes" id="UP000198461"/>
    </source>
</evidence>
<dbReference type="Pfam" id="PF04773">
    <property type="entry name" value="FecR"/>
    <property type="match status" value="1"/>
</dbReference>